<dbReference type="KEGG" id="bpg:Bathy15g00600"/>
<proteinExistence type="predicted"/>
<dbReference type="PANTHER" id="PTHR46458">
    <property type="entry name" value="BLR2807 PROTEIN"/>
    <property type="match status" value="1"/>
</dbReference>
<dbReference type="RefSeq" id="XP_007508796.1">
    <property type="nucleotide sequence ID" value="XM_007508734.1"/>
</dbReference>
<feature type="domain" description="Globin" evidence="7">
    <location>
        <begin position="50"/>
        <end position="207"/>
    </location>
</feature>
<keyword evidence="5" id="KW-0408">Iron</keyword>
<dbReference type="InterPro" id="IPR009050">
    <property type="entry name" value="Globin-like_sf"/>
</dbReference>
<dbReference type="PANTHER" id="PTHR46458:SF1">
    <property type="entry name" value="GEO09476P1"/>
    <property type="match status" value="1"/>
</dbReference>
<keyword evidence="2" id="KW-0349">Heme</keyword>
<dbReference type="GO" id="GO:0019825">
    <property type="term" value="F:oxygen binding"/>
    <property type="evidence" value="ECO:0007669"/>
    <property type="project" value="InterPro"/>
</dbReference>
<evidence type="ECO:0000259" key="7">
    <source>
        <dbReference type="PROSITE" id="PS01033"/>
    </source>
</evidence>
<reference evidence="8 9" key="1">
    <citation type="submission" date="2011-10" db="EMBL/GenBank/DDBJ databases">
        <authorList>
            <person name="Genoscope - CEA"/>
        </authorList>
    </citation>
    <scope>NUCLEOTIDE SEQUENCE [LARGE SCALE GENOMIC DNA]</scope>
    <source>
        <strain evidence="8 9">RCC 1105</strain>
    </source>
</reference>
<dbReference type="OrthoDB" id="436496at2759"/>
<feature type="compositionally biased region" description="Basic and acidic residues" evidence="6">
    <location>
        <begin position="30"/>
        <end position="41"/>
    </location>
</feature>
<dbReference type="GeneID" id="19011553"/>
<keyword evidence="9" id="KW-1185">Reference proteome</keyword>
<evidence type="ECO:0000256" key="6">
    <source>
        <dbReference type="SAM" id="MobiDB-lite"/>
    </source>
</evidence>
<dbReference type="GO" id="GO:0046872">
    <property type="term" value="F:metal ion binding"/>
    <property type="evidence" value="ECO:0007669"/>
    <property type="project" value="UniProtKB-KW"/>
</dbReference>
<dbReference type="InterPro" id="IPR050532">
    <property type="entry name" value="Globin-like_OT"/>
</dbReference>
<dbReference type="Gene3D" id="1.10.490.10">
    <property type="entry name" value="Globins"/>
    <property type="match status" value="1"/>
</dbReference>
<dbReference type="Proteomes" id="UP000198341">
    <property type="component" value="Chromosome 15"/>
</dbReference>
<evidence type="ECO:0000256" key="1">
    <source>
        <dbReference type="ARBA" id="ARBA00022448"/>
    </source>
</evidence>
<evidence type="ECO:0000256" key="2">
    <source>
        <dbReference type="ARBA" id="ARBA00022617"/>
    </source>
</evidence>
<dbReference type="AlphaFoldDB" id="K8ENU4"/>
<evidence type="ECO:0000313" key="8">
    <source>
        <dbReference type="EMBL" id="CCO19882.1"/>
    </source>
</evidence>
<dbReference type="GO" id="GO:0005344">
    <property type="term" value="F:oxygen carrier activity"/>
    <property type="evidence" value="ECO:0007669"/>
    <property type="project" value="UniProtKB-KW"/>
</dbReference>
<keyword evidence="4" id="KW-0479">Metal-binding</keyword>
<name>K8ENU4_9CHLO</name>
<organism evidence="8 9">
    <name type="scientific">Bathycoccus prasinos</name>
    <dbReference type="NCBI Taxonomy" id="41875"/>
    <lineage>
        <taxon>Eukaryota</taxon>
        <taxon>Viridiplantae</taxon>
        <taxon>Chlorophyta</taxon>
        <taxon>Mamiellophyceae</taxon>
        <taxon>Mamiellales</taxon>
        <taxon>Bathycoccaceae</taxon>
        <taxon>Bathycoccus</taxon>
    </lineage>
</organism>
<protein>
    <recommendedName>
        <fullName evidence="7">Globin domain-containing protein</fullName>
    </recommendedName>
</protein>
<dbReference type="Pfam" id="PF00042">
    <property type="entry name" value="Globin"/>
    <property type="match status" value="1"/>
</dbReference>
<feature type="region of interest" description="Disordered" evidence="6">
    <location>
        <begin position="1"/>
        <end position="54"/>
    </location>
</feature>
<dbReference type="STRING" id="41875.K8ENU4"/>
<sequence length="207" mass="22239">MGFFSKFAKKEQQPSSSDKAPAGTTSGDDDEKKERKAEKLASKQPGKQAAASREEIDYVQSTWQQIFPMSGPNKLSSEDLDAKKTAVGVLLFREIFSLAPGALALFSFKDVEDVYESPMLKAHGKAVVGAVDAAVHLLDDVSKLVPILEELGQFHNKKNIVGAHYDVVGQAVVNVIGSALNGLSEAQTNAWVKVYSTIKSVMLAAGK</sequence>
<accession>K8ENU4</accession>
<evidence type="ECO:0000256" key="4">
    <source>
        <dbReference type="ARBA" id="ARBA00022723"/>
    </source>
</evidence>
<dbReference type="InterPro" id="IPR012292">
    <property type="entry name" value="Globin/Proto"/>
</dbReference>
<dbReference type="SUPFAM" id="SSF46458">
    <property type="entry name" value="Globin-like"/>
    <property type="match status" value="1"/>
</dbReference>
<dbReference type="InterPro" id="IPR044399">
    <property type="entry name" value="Mb-like_M"/>
</dbReference>
<dbReference type="InterPro" id="IPR000971">
    <property type="entry name" value="Globin"/>
</dbReference>
<feature type="compositionally biased region" description="Polar residues" evidence="6">
    <location>
        <begin position="13"/>
        <end position="26"/>
    </location>
</feature>
<dbReference type="PROSITE" id="PS01033">
    <property type="entry name" value="GLOBIN"/>
    <property type="match status" value="1"/>
</dbReference>
<evidence type="ECO:0000256" key="5">
    <source>
        <dbReference type="ARBA" id="ARBA00023004"/>
    </source>
</evidence>
<evidence type="ECO:0000313" key="9">
    <source>
        <dbReference type="Proteomes" id="UP000198341"/>
    </source>
</evidence>
<evidence type="ECO:0000256" key="3">
    <source>
        <dbReference type="ARBA" id="ARBA00022621"/>
    </source>
</evidence>
<keyword evidence="3" id="KW-0561">Oxygen transport</keyword>
<dbReference type="GO" id="GO:0020037">
    <property type="term" value="F:heme binding"/>
    <property type="evidence" value="ECO:0007669"/>
    <property type="project" value="InterPro"/>
</dbReference>
<dbReference type="EMBL" id="FO082264">
    <property type="protein sequence ID" value="CCO19882.1"/>
    <property type="molecule type" value="Genomic_DNA"/>
</dbReference>
<keyword evidence="1" id="KW-0813">Transport</keyword>
<dbReference type="CDD" id="cd01040">
    <property type="entry name" value="Mb-like"/>
    <property type="match status" value="1"/>
</dbReference>
<gene>
    <name evidence="8" type="ordered locus">Bathy15g00600</name>
</gene>